<dbReference type="RefSeq" id="WP_348264843.1">
    <property type="nucleotide sequence ID" value="NZ_CP121196.1"/>
</dbReference>
<dbReference type="Gene3D" id="2.60.40.1120">
    <property type="entry name" value="Carboxypeptidase-like, regulatory domain"/>
    <property type="match status" value="1"/>
</dbReference>
<keyword evidence="6" id="KW-0675">Receptor</keyword>
<dbReference type="GO" id="GO:0009279">
    <property type="term" value="C:cell outer membrane"/>
    <property type="evidence" value="ECO:0007669"/>
    <property type="project" value="UniProtKB-SubCell"/>
</dbReference>
<keyword evidence="2" id="KW-0472">Membrane</keyword>
<sequence length="1263" mass="135900">MKKSLSGWILLCILSIATSAFSQLATTSLRGTIKDPSGALVPGAKVTLTDKANGKSLSTIADNSGSYSFAQINPSKYTIVVTATGFGDQTKSAELLVNQPATINFDLSVQASSVTVDVSAIAQTLNTSDASLGSSAGTAEIQALPSETRNVPDLLSLQPGVLYLPPPGYGAGDSRSGAVNGGRSDQGNVTLDGVDDNDQIGGLAFTGVLRQTQDSIEEFRVTTGDANADAGRSSGAQISMVTKSGTNKIHGAAYEYNRPTITVANDWFNKQAETANNLPNVPGKLIRNIFGGDLGGPIKKDKLFIFGNFEASRLAENQQVTTTSPTASYQQGSITYVNDPAGDTTTINASQVTSLDSGCQVCNTPAYPNPPGPNPNVLAYLNAMPAANGTSLGDGFNTGSFSFSSPAPIHLNTSIARLDYIPSDKHRIFVRGNLQDDTTAFPEHFPGQPPSRTLVDDSKGITAGETWTINSRMINDIRFGYVRQGFSYAGIGTGDYVDFRFINSPTAETRSSVTSVPVNNLIDNFTLNKGNHTIQLGGNWRLVHQNHTSNANSFNSATSNPYWVGGSAPDPCLLDSSCNTTGPKVDSSFTNSYEIAFANLVGTIPQITDVFNYKLTSPTSGTALADGVPLQRHFVTNELEWYVQDAWRVKPNLTLTLGLRHTILQTPYESSGQEVTPTIDTHTWYLQRESAALKGQVYEPDLSFAPAGKFYNKPGYWPKQKANFAPRLAIAYSPNGKTSIRAGAGIYYDHFGQSLVNIFDQNGSFGMSSSISNPAGVYQIEGQCATNCKHPGSPRFIDNRTFPNISTGAASASTITFPYLYPQNNFSIQWGIDSKLQTPYSETFDLSIQHELPHGWAVEGAYVGRLGHHLLQQLDLAEPVDYVDPQGGGDYYAAGTQLSKAVDAAGGDPSATVQPIQYFEDVFPFMANLDGPNESATQAIYTHEWAPYRAQLGATSALADLDFFCSYLTDAQCASYQPKFWQDQFASLYALSTIGNSYYGAGQFILRHPTAHGLTVDFSYTLSHSIDMGSDTERSTEFGGFSSNSGAFSEITNTWKPKLSRGSSDFDTRHLITTDWVYQIPFGRGQSWGGHANSLVNAAIGGWQWSGIERWSSGLPFSFFEPGWSTDWQIESYGVTTGPVKMKRHLDQGGNPQFFADPAAINSGVSCGGCNGGNVRLPYPGEAGQRNNFRGDGLFNVDSGVSKSWAIREFGTLKFAWEVYNVTNTVRFDAASIGSGLTGGNLGVASTELSVPRRMQFSLRVDF</sequence>
<dbReference type="Pfam" id="PF25183">
    <property type="entry name" value="OMP_b-brl_4"/>
    <property type="match status" value="1"/>
</dbReference>
<keyword evidence="4" id="KW-0732">Signal</keyword>
<feature type="signal peptide" evidence="4">
    <location>
        <begin position="1"/>
        <end position="22"/>
    </location>
</feature>
<comment type="subcellular location">
    <subcellularLocation>
        <location evidence="1">Cell outer membrane</location>
    </subcellularLocation>
</comment>
<gene>
    <name evidence="6" type="ORF">P8935_09965</name>
</gene>
<evidence type="ECO:0000313" key="6">
    <source>
        <dbReference type="EMBL" id="XBH19623.1"/>
    </source>
</evidence>
<organism evidence="6">
    <name type="scientific">Telmatobacter sp. DSM 110680</name>
    <dbReference type="NCBI Taxonomy" id="3036704"/>
    <lineage>
        <taxon>Bacteria</taxon>
        <taxon>Pseudomonadati</taxon>
        <taxon>Acidobacteriota</taxon>
        <taxon>Terriglobia</taxon>
        <taxon>Terriglobales</taxon>
        <taxon>Acidobacteriaceae</taxon>
        <taxon>Telmatobacter</taxon>
    </lineage>
</organism>
<evidence type="ECO:0000256" key="3">
    <source>
        <dbReference type="ARBA" id="ARBA00023237"/>
    </source>
</evidence>
<protein>
    <submittedName>
        <fullName evidence="6">TonB-dependent receptor</fullName>
    </submittedName>
</protein>
<dbReference type="Gene3D" id="2.40.170.20">
    <property type="entry name" value="TonB-dependent receptor, beta-barrel domain"/>
    <property type="match status" value="1"/>
</dbReference>
<evidence type="ECO:0000256" key="4">
    <source>
        <dbReference type="SAM" id="SignalP"/>
    </source>
</evidence>
<feature type="domain" description="TonB-dependent transporter Oar-like beta-barrel" evidence="5">
    <location>
        <begin position="241"/>
        <end position="1256"/>
    </location>
</feature>
<dbReference type="SUPFAM" id="SSF49464">
    <property type="entry name" value="Carboxypeptidase regulatory domain-like"/>
    <property type="match status" value="1"/>
</dbReference>
<dbReference type="AlphaFoldDB" id="A0AAU7DQU7"/>
<evidence type="ECO:0000256" key="2">
    <source>
        <dbReference type="ARBA" id="ARBA00023136"/>
    </source>
</evidence>
<keyword evidence="3" id="KW-0998">Cell outer membrane</keyword>
<dbReference type="InterPro" id="IPR008969">
    <property type="entry name" value="CarboxyPept-like_regulatory"/>
</dbReference>
<proteinExistence type="predicted"/>
<dbReference type="Pfam" id="PF13620">
    <property type="entry name" value="CarboxypepD_reg"/>
    <property type="match status" value="1"/>
</dbReference>
<feature type="chain" id="PRO_5043851311" evidence="4">
    <location>
        <begin position="23"/>
        <end position="1263"/>
    </location>
</feature>
<accession>A0AAU7DQU7</accession>
<dbReference type="SUPFAM" id="SSF56935">
    <property type="entry name" value="Porins"/>
    <property type="match status" value="1"/>
</dbReference>
<dbReference type="InterPro" id="IPR057601">
    <property type="entry name" value="Oar-like_b-barrel"/>
</dbReference>
<dbReference type="InterPro" id="IPR036942">
    <property type="entry name" value="Beta-barrel_TonB_sf"/>
</dbReference>
<dbReference type="EMBL" id="CP121196">
    <property type="protein sequence ID" value="XBH19623.1"/>
    <property type="molecule type" value="Genomic_DNA"/>
</dbReference>
<reference evidence="6" key="1">
    <citation type="submission" date="2023-03" db="EMBL/GenBank/DDBJ databases">
        <title>Edaphobacter sp.</title>
        <authorList>
            <person name="Huber K.J."/>
            <person name="Papendorf J."/>
            <person name="Pilke C."/>
            <person name="Bunk B."/>
            <person name="Sproeer C."/>
            <person name="Pester M."/>
        </authorList>
    </citation>
    <scope>NUCLEOTIDE SEQUENCE</scope>
    <source>
        <strain evidence="6">DSM 110680</strain>
    </source>
</reference>
<evidence type="ECO:0000256" key="1">
    <source>
        <dbReference type="ARBA" id="ARBA00004442"/>
    </source>
</evidence>
<evidence type="ECO:0000259" key="5">
    <source>
        <dbReference type="Pfam" id="PF25183"/>
    </source>
</evidence>
<name>A0AAU7DQU7_9BACT</name>